<protein>
    <submittedName>
        <fullName evidence="1">Uncharacterized protein</fullName>
    </submittedName>
</protein>
<name>A0ABD0KHW9_9CAEN</name>
<sequence>MPRVVSLVCTPTTLQFAPQLVAFCGSHSVKQNVCDPTFEGIHPVCKVSEISNTDTEQRKITEADIREEKKITEAKIQGNIQHRNLASAAKGHRGWPICKKYHGS</sequence>
<comment type="caution">
    <text evidence="1">The sequence shown here is derived from an EMBL/GenBank/DDBJ whole genome shotgun (WGS) entry which is preliminary data.</text>
</comment>
<dbReference type="AlphaFoldDB" id="A0ABD0KHW9"/>
<evidence type="ECO:0000313" key="1">
    <source>
        <dbReference type="EMBL" id="KAK7486673.1"/>
    </source>
</evidence>
<gene>
    <name evidence="1" type="ORF">BaRGS_00022074</name>
</gene>
<dbReference type="EMBL" id="JACVVK020000175">
    <property type="protein sequence ID" value="KAK7486673.1"/>
    <property type="molecule type" value="Genomic_DNA"/>
</dbReference>
<dbReference type="Proteomes" id="UP001519460">
    <property type="component" value="Unassembled WGS sequence"/>
</dbReference>
<proteinExistence type="predicted"/>
<keyword evidence="2" id="KW-1185">Reference proteome</keyword>
<evidence type="ECO:0000313" key="2">
    <source>
        <dbReference type="Proteomes" id="UP001519460"/>
    </source>
</evidence>
<accession>A0ABD0KHW9</accession>
<reference evidence="1 2" key="1">
    <citation type="journal article" date="2023" name="Sci. Data">
        <title>Genome assembly of the Korean intertidal mud-creeper Batillaria attramentaria.</title>
        <authorList>
            <person name="Patra A.K."/>
            <person name="Ho P.T."/>
            <person name="Jun S."/>
            <person name="Lee S.J."/>
            <person name="Kim Y."/>
            <person name="Won Y.J."/>
        </authorList>
    </citation>
    <scope>NUCLEOTIDE SEQUENCE [LARGE SCALE GENOMIC DNA]</scope>
    <source>
        <strain evidence="1">Wonlab-2016</strain>
    </source>
</reference>
<organism evidence="1 2">
    <name type="scientific">Batillaria attramentaria</name>
    <dbReference type="NCBI Taxonomy" id="370345"/>
    <lineage>
        <taxon>Eukaryota</taxon>
        <taxon>Metazoa</taxon>
        <taxon>Spiralia</taxon>
        <taxon>Lophotrochozoa</taxon>
        <taxon>Mollusca</taxon>
        <taxon>Gastropoda</taxon>
        <taxon>Caenogastropoda</taxon>
        <taxon>Sorbeoconcha</taxon>
        <taxon>Cerithioidea</taxon>
        <taxon>Batillariidae</taxon>
        <taxon>Batillaria</taxon>
    </lineage>
</organism>